<dbReference type="PIRSF" id="PIRSF037167">
    <property type="entry name" value="Mtase_YfcB_prd"/>
    <property type="match status" value="1"/>
</dbReference>
<feature type="domain" description="Methyltransferase small" evidence="4">
    <location>
        <begin position="144"/>
        <end position="226"/>
    </location>
</feature>
<dbReference type="PANTHER" id="PTHR47806">
    <property type="entry name" value="50S RIBOSOMAL PROTEIN L3 GLUTAMINE METHYLTRANSFERASE"/>
    <property type="match status" value="1"/>
</dbReference>
<dbReference type="GO" id="GO:0032259">
    <property type="term" value="P:methylation"/>
    <property type="evidence" value="ECO:0007669"/>
    <property type="project" value="UniProtKB-KW"/>
</dbReference>
<name>A0A255YYA2_9PROT</name>
<gene>
    <name evidence="5" type="ORF">CHU95_12040</name>
</gene>
<reference evidence="5 6" key="1">
    <citation type="submission" date="2017-07" db="EMBL/GenBank/DDBJ databases">
        <title>Niveispirillum cyanobacteriorum sp. nov., isolated from cyanobacterial aggregates in a eutrophic lake.</title>
        <authorList>
            <person name="Cai H."/>
        </authorList>
    </citation>
    <scope>NUCLEOTIDE SEQUENCE [LARGE SCALE GENOMIC DNA]</scope>
    <source>
        <strain evidence="6">TH1-14</strain>
    </source>
</reference>
<dbReference type="InterPro" id="IPR017127">
    <property type="entry name" value="Ribosome_uL3_MTase"/>
</dbReference>
<dbReference type="GO" id="GO:0003676">
    <property type="term" value="F:nucleic acid binding"/>
    <property type="evidence" value="ECO:0007669"/>
    <property type="project" value="InterPro"/>
</dbReference>
<dbReference type="Gene3D" id="3.40.50.150">
    <property type="entry name" value="Vaccinia Virus protein VP39"/>
    <property type="match status" value="1"/>
</dbReference>
<dbReference type="PROSITE" id="PS00092">
    <property type="entry name" value="N6_MTASE"/>
    <property type="match status" value="1"/>
</dbReference>
<dbReference type="InterPro" id="IPR004556">
    <property type="entry name" value="HemK-like"/>
</dbReference>
<dbReference type="Proteomes" id="UP000216998">
    <property type="component" value="Unassembled WGS sequence"/>
</dbReference>
<proteinExistence type="predicted"/>
<evidence type="ECO:0000259" key="4">
    <source>
        <dbReference type="Pfam" id="PF05175"/>
    </source>
</evidence>
<dbReference type="AlphaFoldDB" id="A0A255YYA2"/>
<dbReference type="PANTHER" id="PTHR47806:SF1">
    <property type="entry name" value="RIBOSOMAL PROTEIN UL3 GLUTAMINE METHYLTRANSFERASE"/>
    <property type="match status" value="1"/>
</dbReference>
<keyword evidence="5" id="KW-0687">Ribonucleoprotein</keyword>
<accession>A0A255YYA2</accession>
<dbReference type="OrthoDB" id="9800643at2"/>
<dbReference type="GO" id="GO:0036009">
    <property type="term" value="F:protein-glutamine N-methyltransferase activity"/>
    <property type="evidence" value="ECO:0007669"/>
    <property type="project" value="InterPro"/>
</dbReference>
<sequence>MSDLSLPATNIVAAELSTVRDFIRYAVSRFNRAGLVHGHGAVTAYDEAAFIVLETLKLPVDQLEPYFDAKLIASERLALAEIIHQRVTTRKPAAYLTKRTYIQGVPFYVDDRVIVPRSFIGELLFGELFGGEQDFTLVDDVTEVEKVLDLCTGSGCLAILAASIFPLADVDAVDLSPDALEVAKINVADHGLEERVKLFQGDLFKPLKGKKYDLIISNPPYVDAEAMDNLPPEYQAEPRIALVGGDEDGMAIVHRILKEAPKYLNAGGGLLVEVGTGRAALEQTYPDAEFLWLETEHSFGEVFWITREQLLEL</sequence>
<dbReference type="NCBIfam" id="TIGR00536">
    <property type="entry name" value="hemK_fam"/>
    <property type="match status" value="1"/>
</dbReference>
<dbReference type="GO" id="GO:0005829">
    <property type="term" value="C:cytosol"/>
    <property type="evidence" value="ECO:0007669"/>
    <property type="project" value="TreeGrafter"/>
</dbReference>
<dbReference type="CDD" id="cd02440">
    <property type="entry name" value="AdoMet_MTases"/>
    <property type="match status" value="1"/>
</dbReference>
<keyword evidence="6" id="KW-1185">Reference proteome</keyword>
<keyword evidence="2 5" id="KW-0808">Transferase</keyword>
<evidence type="ECO:0000313" key="6">
    <source>
        <dbReference type="Proteomes" id="UP000216998"/>
    </source>
</evidence>
<keyword evidence="3" id="KW-0949">S-adenosyl-L-methionine</keyword>
<dbReference type="InterPro" id="IPR007848">
    <property type="entry name" value="Small_mtfrase_dom"/>
</dbReference>
<evidence type="ECO:0000256" key="3">
    <source>
        <dbReference type="ARBA" id="ARBA00022691"/>
    </source>
</evidence>
<evidence type="ECO:0000256" key="1">
    <source>
        <dbReference type="ARBA" id="ARBA00022603"/>
    </source>
</evidence>
<comment type="caution">
    <text evidence="5">The sequence shown here is derived from an EMBL/GenBank/DDBJ whole genome shotgun (WGS) entry which is preliminary data.</text>
</comment>
<evidence type="ECO:0000313" key="5">
    <source>
        <dbReference type="EMBL" id="OYQ34182.1"/>
    </source>
</evidence>
<dbReference type="Pfam" id="PF05175">
    <property type="entry name" value="MTS"/>
    <property type="match status" value="1"/>
</dbReference>
<dbReference type="GO" id="GO:0005840">
    <property type="term" value="C:ribosome"/>
    <property type="evidence" value="ECO:0007669"/>
    <property type="project" value="UniProtKB-KW"/>
</dbReference>
<evidence type="ECO:0000256" key="2">
    <source>
        <dbReference type="ARBA" id="ARBA00022679"/>
    </source>
</evidence>
<dbReference type="SUPFAM" id="SSF53335">
    <property type="entry name" value="S-adenosyl-L-methionine-dependent methyltransferases"/>
    <property type="match status" value="1"/>
</dbReference>
<keyword evidence="5" id="KW-0689">Ribosomal protein</keyword>
<dbReference type="InterPro" id="IPR029063">
    <property type="entry name" value="SAM-dependent_MTases_sf"/>
</dbReference>
<dbReference type="NCBIfam" id="TIGR03533">
    <property type="entry name" value="L3_gln_methyl"/>
    <property type="match status" value="1"/>
</dbReference>
<dbReference type="InterPro" id="IPR002052">
    <property type="entry name" value="DNA_methylase_N6_adenine_CS"/>
</dbReference>
<organism evidence="5 6">
    <name type="scientific">Niveispirillum lacus</name>
    <dbReference type="NCBI Taxonomy" id="1981099"/>
    <lineage>
        <taxon>Bacteria</taxon>
        <taxon>Pseudomonadati</taxon>
        <taxon>Pseudomonadota</taxon>
        <taxon>Alphaproteobacteria</taxon>
        <taxon>Rhodospirillales</taxon>
        <taxon>Azospirillaceae</taxon>
        <taxon>Niveispirillum</taxon>
    </lineage>
</organism>
<dbReference type="EMBL" id="NOXU01000029">
    <property type="protein sequence ID" value="OYQ34182.1"/>
    <property type="molecule type" value="Genomic_DNA"/>
</dbReference>
<keyword evidence="1 5" id="KW-0489">Methyltransferase</keyword>
<dbReference type="RefSeq" id="WP_094456591.1">
    <property type="nucleotide sequence ID" value="NZ_NOXU01000029.1"/>
</dbReference>
<protein>
    <submittedName>
        <fullName evidence="5">50S ribosomal protein L3 N(5)-glutamine methyltransferase</fullName>
    </submittedName>
</protein>